<evidence type="ECO:0000313" key="2">
    <source>
        <dbReference type="Proteomes" id="UP000234545"/>
    </source>
</evidence>
<sequence>MPGQDAEQIEQNTVRTNLCHKGAKLAGCSMISTIDDSPIPLRMDPNGMTVLGVGREYEATYPQVAIGRGTYPHAHCSRSARVNVPR</sequence>
<organism evidence="1 2">
    <name type="scientific">Schaalia turicensis</name>
    <dbReference type="NCBI Taxonomy" id="131111"/>
    <lineage>
        <taxon>Bacteria</taxon>
        <taxon>Bacillati</taxon>
        <taxon>Actinomycetota</taxon>
        <taxon>Actinomycetes</taxon>
        <taxon>Actinomycetales</taxon>
        <taxon>Actinomycetaceae</taxon>
        <taxon>Schaalia</taxon>
    </lineage>
</organism>
<reference evidence="1 2" key="1">
    <citation type="submission" date="2017-12" db="EMBL/GenBank/DDBJ databases">
        <title>Phylogenetic diversity of female urinary microbiome.</title>
        <authorList>
            <person name="Thomas-White K."/>
            <person name="Wolfe A.J."/>
        </authorList>
    </citation>
    <scope>NUCLEOTIDE SEQUENCE [LARGE SCALE GENOMIC DNA]</scope>
    <source>
        <strain evidence="1 2">UMB0250</strain>
    </source>
</reference>
<dbReference type="Proteomes" id="UP000234545">
    <property type="component" value="Unassembled WGS sequence"/>
</dbReference>
<protein>
    <submittedName>
        <fullName evidence="1">Uncharacterized protein</fullName>
    </submittedName>
</protein>
<dbReference type="AlphaFoldDB" id="A0A2I1I3Q7"/>
<gene>
    <name evidence="1" type="ORF">CYJ25_07985</name>
</gene>
<dbReference type="EMBL" id="PKKJ01000015">
    <property type="protein sequence ID" value="PKY65764.1"/>
    <property type="molecule type" value="Genomic_DNA"/>
</dbReference>
<proteinExistence type="predicted"/>
<evidence type="ECO:0000313" key="1">
    <source>
        <dbReference type="EMBL" id="PKY65764.1"/>
    </source>
</evidence>
<name>A0A2I1I3Q7_9ACTO</name>
<dbReference type="RefSeq" id="WP_101628624.1">
    <property type="nucleotide sequence ID" value="NZ_PKKJ01000015.1"/>
</dbReference>
<comment type="caution">
    <text evidence="1">The sequence shown here is derived from an EMBL/GenBank/DDBJ whole genome shotgun (WGS) entry which is preliminary data.</text>
</comment>
<accession>A0A2I1I3Q7</accession>